<protein>
    <recommendedName>
        <fullName evidence="15">RNA-binding protein NOB1</fullName>
    </recommendedName>
</protein>
<dbReference type="PANTHER" id="PTHR12814">
    <property type="entry name" value="RNA-BINDING PROTEIN NOB1"/>
    <property type="match status" value="1"/>
</dbReference>
<evidence type="ECO:0000256" key="8">
    <source>
        <dbReference type="PIRNR" id="PIRNR037125"/>
    </source>
</evidence>
<dbReference type="InterPro" id="IPR036283">
    <property type="entry name" value="NOB1_Zf-like_sf"/>
</dbReference>
<feature type="compositionally biased region" description="Acidic residues" evidence="10">
    <location>
        <begin position="297"/>
        <end position="306"/>
    </location>
</feature>
<dbReference type="GO" id="GO:0030490">
    <property type="term" value="P:maturation of SSU-rRNA"/>
    <property type="evidence" value="ECO:0007669"/>
    <property type="project" value="TreeGrafter"/>
</dbReference>
<dbReference type="GO" id="GO:0031981">
    <property type="term" value="C:nuclear lumen"/>
    <property type="evidence" value="ECO:0007669"/>
    <property type="project" value="UniProtKB-ARBA"/>
</dbReference>
<evidence type="ECO:0000256" key="6">
    <source>
        <dbReference type="ARBA" id="ARBA00022833"/>
    </source>
</evidence>
<keyword evidence="6 8" id="KW-0862">Zinc</keyword>
<evidence type="ECO:0008006" key="15">
    <source>
        <dbReference type="Google" id="ProtNLM"/>
    </source>
</evidence>
<keyword evidence="7 8" id="KW-0539">Nucleus</keyword>
<reference evidence="14" key="1">
    <citation type="journal article" date="2013" name="Proc. Natl. Acad. Sci. U.S.A.">
        <title>Genome structure and metabolic features in the red seaweed Chondrus crispus shed light on evolution of the Archaeplastida.</title>
        <authorList>
            <person name="Collen J."/>
            <person name="Porcel B."/>
            <person name="Carre W."/>
            <person name="Ball S.G."/>
            <person name="Chaparro C."/>
            <person name="Tonon T."/>
            <person name="Barbeyron T."/>
            <person name="Michel G."/>
            <person name="Noel B."/>
            <person name="Valentin K."/>
            <person name="Elias M."/>
            <person name="Artiguenave F."/>
            <person name="Arun A."/>
            <person name="Aury J.M."/>
            <person name="Barbosa-Neto J.F."/>
            <person name="Bothwell J.H."/>
            <person name="Bouget F.Y."/>
            <person name="Brillet L."/>
            <person name="Cabello-Hurtado F."/>
            <person name="Capella-Gutierrez S."/>
            <person name="Charrier B."/>
            <person name="Cladiere L."/>
            <person name="Cock J.M."/>
            <person name="Coelho S.M."/>
            <person name="Colleoni C."/>
            <person name="Czjzek M."/>
            <person name="Da Silva C."/>
            <person name="Delage L."/>
            <person name="Denoeud F."/>
            <person name="Deschamps P."/>
            <person name="Dittami S.M."/>
            <person name="Gabaldon T."/>
            <person name="Gachon C.M."/>
            <person name="Groisillier A."/>
            <person name="Herve C."/>
            <person name="Jabbari K."/>
            <person name="Katinka M."/>
            <person name="Kloareg B."/>
            <person name="Kowalczyk N."/>
            <person name="Labadie K."/>
            <person name="Leblanc C."/>
            <person name="Lopez P.J."/>
            <person name="McLachlan D.H."/>
            <person name="Meslet-Cladiere L."/>
            <person name="Moustafa A."/>
            <person name="Nehr Z."/>
            <person name="Nyvall Collen P."/>
            <person name="Panaud O."/>
            <person name="Partensky F."/>
            <person name="Poulain J."/>
            <person name="Rensing S.A."/>
            <person name="Rousvoal S."/>
            <person name="Samson G."/>
            <person name="Symeonidi A."/>
            <person name="Weissenbach J."/>
            <person name="Zambounis A."/>
            <person name="Wincker P."/>
            <person name="Boyen C."/>
        </authorList>
    </citation>
    <scope>NUCLEOTIDE SEQUENCE [LARGE SCALE GENOMIC DNA]</scope>
    <source>
        <strain evidence="14">cv. Stackhouse</strain>
    </source>
</reference>
<sequence>MPSELAPSRWVVLDTGALIAGTDTLYALASLTDPNTNDPLPLLPVDERVTFYITPDVASEVRDARARARLQALDRLGCVEQRVPSREAVAAVVQAAKNAGDYSVLSAADLRVLALTWMLDVERNGTKYLKQVAQAPVVGEIRTAPGVGFEEVDRWEADGRERREKEEAEKDGWTTVSTAKPEQPKKAKKRKSRNRKRAQVEKPQVDTVSAATELVFNVNDDSKEKVLGLATEAEGQALSVSKPENRRVDGQLAATEASEVSPPGVSSEFHVAEEAVQDAGLTHAEDDSRIGQVSSGLEEEISDDDGVGWINEENVEEHLARDGGEEEMTKEDRMRVACVTTDFAMQNTMLQMGLKLLSVDGRRTIRQIRRFALRCQSCSSVTRELHRKFCEKCGNATLHRVAFKVNKKGVARVFLNPKKKAILRGTKYPIPLPRGGRHNTDLILTEDQIDPVKQKRIEKQRERLNVDVLDPSNFYNAGARFNPHDRPVVVGYGKRNPNQVRRARKGKR</sequence>
<evidence type="ECO:0000256" key="9">
    <source>
        <dbReference type="PIRSR" id="PIRSR037125-1"/>
    </source>
</evidence>
<feature type="binding site" evidence="9">
    <location>
        <position position="375"/>
    </location>
    <ligand>
        <name>Zn(2+)</name>
        <dbReference type="ChEBI" id="CHEBI:29105"/>
    </ligand>
</feature>
<feature type="region of interest" description="Disordered" evidence="10">
    <location>
        <begin position="152"/>
        <end position="206"/>
    </location>
</feature>
<dbReference type="EMBL" id="HG001914">
    <property type="protein sequence ID" value="CDF38293.1"/>
    <property type="molecule type" value="Genomic_DNA"/>
</dbReference>
<dbReference type="RefSeq" id="XP_005718178.1">
    <property type="nucleotide sequence ID" value="XM_005718121.1"/>
</dbReference>
<proteinExistence type="inferred from homology"/>
<comment type="similarity">
    <text evidence="2 8">Belongs to the NOB1 family.</text>
</comment>
<dbReference type="GO" id="GO:0046872">
    <property type="term" value="F:metal ion binding"/>
    <property type="evidence" value="ECO:0007669"/>
    <property type="project" value="UniProtKB-UniRule"/>
</dbReference>
<dbReference type="Gene3D" id="3.40.50.1010">
    <property type="entry name" value="5'-nuclease"/>
    <property type="match status" value="1"/>
</dbReference>
<dbReference type="STRING" id="2769.R7QKI5"/>
<dbReference type="InterPro" id="IPR039907">
    <property type="entry name" value="NOB1"/>
</dbReference>
<feature type="binding site" evidence="9">
    <location>
        <position position="378"/>
    </location>
    <ligand>
        <name>Zn(2+)</name>
        <dbReference type="ChEBI" id="CHEBI:29105"/>
    </ligand>
</feature>
<dbReference type="Proteomes" id="UP000012073">
    <property type="component" value="Unassembled WGS sequence"/>
</dbReference>
<feature type="domain" description="Ribonuclease PIN" evidence="12">
    <location>
        <begin position="49"/>
        <end position="119"/>
    </location>
</feature>
<evidence type="ECO:0000259" key="11">
    <source>
        <dbReference type="Pfam" id="PF08772"/>
    </source>
</evidence>
<feature type="binding site" evidence="9">
    <location>
        <position position="393"/>
    </location>
    <ligand>
        <name>Zn(2+)</name>
        <dbReference type="ChEBI" id="CHEBI:29105"/>
    </ligand>
</feature>
<dbReference type="KEGG" id="ccp:CHC_T00006118001"/>
<dbReference type="AlphaFoldDB" id="R7QKI5"/>
<dbReference type="CDD" id="cd09876">
    <property type="entry name" value="PIN_Nob1-like"/>
    <property type="match status" value="1"/>
</dbReference>
<evidence type="ECO:0000313" key="14">
    <source>
        <dbReference type="Proteomes" id="UP000012073"/>
    </source>
</evidence>
<dbReference type="PIRSF" id="PIRSF037125">
    <property type="entry name" value="D-site_20S_pre-rRNA_nuclease"/>
    <property type="match status" value="1"/>
</dbReference>
<evidence type="ECO:0000256" key="4">
    <source>
        <dbReference type="ARBA" id="ARBA00022723"/>
    </source>
</evidence>
<accession>R7QKI5</accession>
<evidence type="ECO:0000256" key="3">
    <source>
        <dbReference type="ARBA" id="ARBA00022722"/>
    </source>
</evidence>
<dbReference type="Pfam" id="PF08772">
    <property type="entry name" value="Zn_ribbon_NOB1"/>
    <property type="match status" value="1"/>
</dbReference>
<evidence type="ECO:0000256" key="5">
    <source>
        <dbReference type="ARBA" id="ARBA00022801"/>
    </source>
</evidence>
<dbReference type="InterPro" id="IPR033411">
    <property type="entry name" value="Ribonuclease_PIN"/>
</dbReference>
<gene>
    <name evidence="13" type="ORF">CHC_T00006118001</name>
</gene>
<dbReference type="GO" id="GO:0004521">
    <property type="term" value="F:RNA endonuclease activity"/>
    <property type="evidence" value="ECO:0007669"/>
    <property type="project" value="UniProtKB-UniRule"/>
</dbReference>
<evidence type="ECO:0000256" key="2">
    <source>
        <dbReference type="ARBA" id="ARBA00005858"/>
    </source>
</evidence>
<dbReference type="GeneID" id="17325895"/>
<feature type="compositionally biased region" description="Basic residues" evidence="10">
    <location>
        <begin position="186"/>
        <end position="197"/>
    </location>
</feature>
<dbReference type="GO" id="GO:0005737">
    <property type="term" value="C:cytoplasm"/>
    <property type="evidence" value="ECO:0007669"/>
    <property type="project" value="UniProtKB-ARBA"/>
</dbReference>
<keyword evidence="5" id="KW-0378">Hydrolase</keyword>
<dbReference type="GO" id="GO:0016787">
    <property type="term" value="F:hydrolase activity"/>
    <property type="evidence" value="ECO:0007669"/>
    <property type="project" value="UniProtKB-KW"/>
</dbReference>
<dbReference type="GO" id="GO:0030688">
    <property type="term" value="C:preribosome, small subunit precursor"/>
    <property type="evidence" value="ECO:0007669"/>
    <property type="project" value="TreeGrafter"/>
</dbReference>
<dbReference type="PANTHER" id="PTHR12814:SF2">
    <property type="entry name" value="RNA-BINDING PROTEIN NOB1"/>
    <property type="match status" value="1"/>
</dbReference>
<evidence type="ECO:0000259" key="12">
    <source>
        <dbReference type="Pfam" id="PF17146"/>
    </source>
</evidence>
<dbReference type="Gene3D" id="6.20.210.10">
    <property type="entry name" value="Nin one binding (NOB1), Zn-ribbon-like"/>
    <property type="match status" value="1"/>
</dbReference>
<dbReference type="OMA" id="GYELECE"/>
<dbReference type="SUPFAM" id="SSF144206">
    <property type="entry name" value="NOB1 zinc finger-like"/>
    <property type="match status" value="1"/>
</dbReference>
<dbReference type="InterPro" id="IPR014881">
    <property type="entry name" value="NOB1_Zn-bd"/>
</dbReference>
<dbReference type="InterPro" id="IPR017117">
    <property type="entry name" value="Nob1_euk"/>
</dbReference>
<dbReference type="FunFam" id="3.40.50.1010:FF:000020">
    <property type="entry name" value="20S-pre-rRNA D-site endonuclease NOB1"/>
    <property type="match status" value="1"/>
</dbReference>
<dbReference type="PhylomeDB" id="R7QKI5"/>
<dbReference type="Gramene" id="CDF38293">
    <property type="protein sequence ID" value="CDF38293"/>
    <property type="gene ID" value="CHC_T00006118001"/>
</dbReference>
<feature type="domain" description="Nin one binding (NOB1) Zn-ribbon-like" evidence="11">
    <location>
        <begin position="365"/>
        <end position="436"/>
    </location>
</feature>
<evidence type="ECO:0000256" key="7">
    <source>
        <dbReference type="ARBA" id="ARBA00023242"/>
    </source>
</evidence>
<keyword evidence="14" id="KW-1185">Reference proteome</keyword>
<evidence type="ECO:0000256" key="1">
    <source>
        <dbReference type="ARBA" id="ARBA00004123"/>
    </source>
</evidence>
<feature type="compositionally biased region" description="Basic and acidic residues" evidence="10">
    <location>
        <begin position="152"/>
        <end position="172"/>
    </location>
</feature>
<dbReference type="OrthoDB" id="446759at2759"/>
<name>R7QKI5_CHOCR</name>
<dbReference type="Pfam" id="PF17146">
    <property type="entry name" value="PIN_6"/>
    <property type="match status" value="1"/>
</dbReference>
<feature type="binding site" evidence="9">
    <location>
        <position position="390"/>
    </location>
    <ligand>
        <name>Zn(2+)</name>
        <dbReference type="ChEBI" id="CHEBI:29105"/>
    </ligand>
</feature>
<evidence type="ECO:0000313" key="13">
    <source>
        <dbReference type="EMBL" id="CDF38293.1"/>
    </source>
</evidence>
<evidence type="ECO:0000256" key="10">
    <source>
        <dbReference type="SAM" id="MobiDB-lite"/>
    </source>
</evidence>
<feature type="region of interest" description="Disordered" evidence="10">
    <location>
        <begin position="283"/>
        <end position="333"/>
    </location>
</feature>
<keyword evidence="4 8" id="KW-0479">Metal-binding</keyword>
<organism evidence="13 14">
    <name type="scientific">Chondrus crispus</name>
    <name type="common">Carrageen Irish moss</name>
    <name type="synonym">Polymorpha crispa</name>
    <dbReference type="NCBI Taxonomy" id="2769"/>
    <lineage>
        <taxon>Eukaryota</taxon>
        <taxon>Rhodophyta</taxon>
        <taxon>Florideophyceae</taxon>
        <taxon>Rhodymeniophycidae</taxon>
        <taxon>Gigartinales</taxon>
        <taxon>Gigartinaceae</taxon>
        <taxon>Chondrus</taxon>
    </lineage>
</organism>
<comment type="subcellular location">
    <subcellularLocation>
        <location evidence="1">Nucleus</location>
    </subcellularLocation>
</comment>
<keyword evidence="3" id="KW-0540">Nuclease</keyword>